<dbReference type="RefSeq" id="WP_218404703.1">
    <property type="nucleotide sequence ID" value="NZ_JAGSPC010000001.1"/>
</dbReference>
<dbReference type="InterPro" id="IPR050297">
    <property type="entry name" value="LipidA_mod_glycosyltrf_83"/>
</dbReference>
<keyword evidence="4" id="KW-0808">Transferase</keyword>
<keyword evidence="7 8" id="KW-0472">Membrane</keyword>
<evidence type="ECO:0000256" key="5">
    <source>
        <dbReference type="ARBA" id="ARBA00022692"/>
    </source>
</evidence>
<keyword evidence="10" id="KW-1185">Reference proteome</keyword>
<protein>
    <submittedName>
        <fullName evidence="9">Uncharacterized protein</fullName>
    </submittedName>
</protein>
<feature type="transmembrane region" description="Helical" evidence="8">
    <location>
        <begin position="268"/>
        <end position="289"/>
    </location>
</feature>
<keyword evidence="5 8" id="KW-0812">Transmembrane</keyword>
<keyword evidence="2" id="KW-1003">Cell membrane</keyword>
<feature type="transmembrane region" description="Helical" evidence="8">
    <location>
        <begin position="213"/>
        <end position="233"/>
    </location>
</feature>
<feature type="transmembrane region" description="Helical" evidence="8">
    <location>
        <begin position="346"/>
        <end position="365"/>
    </location>
</feature>
<dbReference type="GO" id="GO:0009103">
    <property type="term" value="P:lipopolysaccharide biosynthetic process"/>
    <property type="evidence" value="ECO:0007669"/>
    <property type="project" value="UniProtKB-ARBA"/>
</dbReference>
<dbReference type="GO" id="GO:0016763">
    <property type="term" value="F:pentosyltransferase activity"/>
    <property type="evidence" value="ECO:0007669"/>
    <property type="project" value="TreeGrafter"/>
</dbReference>
<proteinExistence type="predicted"/>
<sequence length="556" mass="60790">MPAAATTAETPVRPGFSLPAASSAVWLYALIGVLAAMHLSMVFGRSINWDEFWFYSQVEVVARGEFIQPLQTIHTRFFAWWLPAMPGNSIDHIIIARMFMFACLVVTSAGIFLTAQKFASRRTAIIAVAAYLGAGFVLQHGTAFRVDPIVAAFLTTGFAIAALTRLRLLAIVALGVVIGIAAMVTIKFVLWAPAFAGLALYRWEEESFDWRYPLRWIAAGAIALATFAILYTLHSSEFADQAREAAAGTLGRSSSGMLGLASSPHLSAAGKALFTALPLAIAIVIAPWVIARDTMSWQRKVALAAMWLPVLTPLVYRNSLPYFYPFILPPVVIVTVWAFRMIAQRYSEALIAAVIAGSALMIWAVDARGVTERQQVLVNGVHQTFEKPVNYFDCCGMIATFPKQNTFRTGFGVERYLAAGEPTLLQTMRETPVPFLLDNNREFSKAILGTDSSTFHPDDADALASTYVRFWGDIFLAGKQLRAGETKEWDVLVPGPYSVTGTLVIDGREWSDGSVVTLDRGSYTLENPSGGDAGLMWGEGYTPSEMTPPDAYWTAF</sequence>
<evidence type="ECO:0000256" key="1">
    <source>
        <dbReference type="ARBA" id="ARBA00004651"/>
    </source>
</evidence>
<evidence type="ECO:0000313" key="9">
    <source>
        <dbReference type="EMBL" id="MBV7259480.1"/>
    </source>
</evidence>
<reference evidence="9" key="1">
    <citation type="submission" date="2021-04" db="EMBL/GenBank/DDBJ databases">
        <authorList>
            <person name="Pira H."/>
            <person name="Risdian C."/>
            <person name="Wink J."/>
        </authorList>
    </citation>
    <scope>NUCLEOTIDE SEQUENCE</scope>
    <source>
        <strain evidence="9">WH158</strain>
    </source>
</reference>
<name>A0A9X1JKV3_9SPHN</name>
<evidence type="ECO:0000256" key="2">
    <source>
        <dbReference type="ARBA" id="ARBA00022475"/>
    </source>
</evidence>
<dbReference type="Proteomes" id="UP001138681">
    <property type="component" value="Unassembled WGS sequence"/>
</dbReference>
<dbReference type="EMBL" id="JAGSPC010000001">
    <property type="protein sequence ID" value="MBV7259480.1"/>
    <property type="molecule type" value="Genomic_DNA"/>
</dbReference>
<feature type="transmembrane region" description="Helical" evidence="8">
    <location>
        <begin position="322"/>
        <end position="339"/>
    </location>
</feature>
<feature type="transmembrane region" description="Helical" evidence="8">
    <location>
        <begin position="150"/>
        <end position="170"/>
    </location>
</feature>
<evidence type="ECO:0000313" key="10">
    <source>
        <dbReference type="Proteomes" id="UP001138681"/>
    </source>
</evidence>
<organism evidence="9 10">
    <name type="scientific">Erythrobacter crassostreae</name>
    <dbReference type="NCBI Taxonomy" id="2828328"/>
    <lineage>
        <taxon>Bacteria</taxon>
        <taxon>Pseudomonadati</taxon>
        <taxon>Pseudomonadota</taxon>
        <taxon>Alphaproteobacteria</taxon>
        <taxon>Sphingomonadales</taxon>
        <taxon>Erythrobacteraceae</taxon>
        <taxon>Erythrobacter/Porphyrobacter group</taxon>
        <taxon>Erythrobacter</taxon>
    </lineage>
</organism>
<comment type="caution">
    <text evidence="9">The sequence shown here is derived from an EMBL/GenBank/DDBJ whole genome shotgun (WGS) entry which is preliminary data.</text>
</comment>
<evidence type="ECO:0000256" key="7">
    <source>
        <dbReference type="ARBA" id="ARBA00023136"/>
    </source>
</evidence>
<feature type="transmembrane region" description="Helical" evidence="8">
    <location>
        <begin position="94"/>
        <end position="113"/>
    </location>
</feature>
<dbReference type="AlphaFoldDB" id="A0A9X1JKV3"/>
<evidence type="ECO:0000256" key="3">
    <source>
        <dbReference type="ARBA" id="ARBA00022676"/>
    </source>
</evidence>
<keyword evidence="3" id="KW-0328">Glycosyltransferase</keyword>
<comment type="subcellular location">
    <subcellularLocation>
        <location evidence="1">Cell membrane</location>
        <topology evidence="1">Multi-pass membrane protein</topology>
    </subcellularLocation>
</comment>
<dbReference type="PANTHER" id="PTHR33908:SF11">
    <property type="entry name" value="MEMBRANE PROTEIN"/>
    <property type="match status" value="1"/>
</dbReference>
<dbReference type="PANTHER" id="PTHR33908">
    <property type="entry name" value="MANNOSYLTRANSFERASE YKCB-RELATED"/>
    <property type="match status" value="1"/>
</dbReference>
<accession>A0A9X1JKV3</accession>
<dbReference type="GO" id="GO:0005886">
    <property type="term" value="C:plasma membrane"/>
    <property type="evidence" value="ECO:0007669"/>
    <property type="project" value="UniProtKB-SubCell"/>
</dbReference>
<keyword evidence="6 8" id="KW-1133">Transmembrane helix</keyword>
<evidence type="ECO:0000256" key="8">
    <source>
        <dbReference type="SAM" id="Phobius"/>
    </source>
</evidence>
<feature type="transmembrane region" description="Helical" evidence="8">
    <location>
        <begin position="176"/>
        <end position="201"/>
    </location>
</feature>
<evidence type="ECO:0000256" key="4">
    <source>
        <dbReference type="ARBA" id="ARBA00022679"/>
    </source>
</evidence>
<gene>
    <name evidence="9" type="ORF">KCG46_07830</name>
</gene>
<feature type="transmembrane region" description="Helical" evidence="8">
    <location>
        <begin position="25"/>
        <end position="44"/>
    </location>
</feature>
<evidence type="ECO:0000256" key="6">
    <source>
        <dbReference type="ARBA" id="ARBA00022989"/>
    </source>
</evidence>
<feature type="transmembrane region" description="Helical" evidence="8">
    <location>
        <begin position="119"/>
        <end position="138"/>
    </location>
</feature>